<feature type="transmembrane region" description="Helical" evidence="2">
    <location>
        <begin position="6"/>
        <end position="23"/>
    </location>
</feature>
<reference evidence="3 4" key="2">
    <citation type="submission" date="2016-05" db="EMBL/GenBank/DDBJ databases">
        <title>Lineage-specific infection strategies underlie the spectrum of fungal disease in amphibians.</title>
        <authorList>
            <person name="Cuomo C.A."/>
            <person name="Farrer R.A."/>
            <person name="James T."/>
            <person name="Longcore J."/>
            <person name="Birren B."/>
        </authorList>
    </citation>
    <scope>NUCLEOTIDE SEQUENCE [LARGE SCALE GENOMIC DNA]</scope>
    <source>
        <strain evidence="3 4">JEL423</strain>
    </source>
</reference>
<accession>A0A177WNH3</accession>
<evidence type="ECO:0000256" key="1">
    <source>
        <dbReference type="SAM" id="MobiDB-lite"/>
    </source>
</evidence>
<dbReference type="EMBL" id="DS022305">
    <property type="protein sequence ID" value="OAJ41214.1"/>
    <property type="molecule type" value="Genomic_DNA"/>
</dbReference>
<evidence type="ECO:0000313" key="3">
    <source>
        <dbReference type="EMBL" id="OAJ41214.1"/>
    </source>
</evidence>
<feature type="transmembrane region" description="Helical" evidence="2">
    <location>
        <begin position="268"/>
        <end position="289"/>
    </location>
</feature>
<feature type="transmembrane region" description="Helical" evidence="2">
    <location>
        <begin position="425"/>
        <end position="450"/>
    </location>
</feature>
<feature type="transmembrane region" description="Helical" evidence="2">
    <location>
        <begin position="379"/>
        <end position="405"/>
    </location>
</feature>
<feature type="compositionally biased region" description="Low complexity" evidence="1">
    <location>
        <begin position="208"/>
        <end position="220"/>
    </location>
</feature>
<organism evidence="3 4">
    <name type="scientific">Batrachochytrium dendrobatidis (strain JEL423)</name>
    <dbReference type="NCBI Taxonomy" id="403673"/>
    <lineage>
        <taxon>Eukaryota</taxon>
        <taxon>Fungi</taxon>
        <taxon>Fungi incertae sedis</taxon>
        <taxon>Chytridiomycota</taxon>
        <taxon>Chytridiomycota incertae sedis</taxon>
        <taxon>Chytridiomycetes</taxon>
        <taxon>Rhizophydiales</taxon>
        <taxon>Rhizophydiales incertae sedis</taxon>
        <taxon>Batrachochytrium</taxon>
    </lineage>
</organism>
<name>A0A177WNH3_BATDL</name>
<feature type="transmembrane region" description="Helical" evidence="2">
    <location>
        <begin position="136"/>
        <end position="156"/>
    </location>
</feature>
<keyword evidence="2" id="KW-0812">Transmembrane</keyword>
<gene>
    <name evidence="3" type="ORF">BDEG_24848</name>
</gene>
<protein>
    <submittedName>
        <fullName evidence="3">Uncharacterized protein</fullName>
    </submittedName>
</protein>
<reference evidence="3 4" key="1">
    <citation type="submission" date="2006-10" db="EMBL/GenBank/DDBJ databases">
        <title>The Genome Sequence of Batrachochytrium dendrobatidis JEL423.</title>
        <authorList>
            <consortium name="The Broad Institute Genome Sequencing Platform"/>
            <person name="Birren B."/>
            <person name="Lander E."/>
            <person name="Galagan J."/>
            <person name="Cuomo C."/>
            <person name="Devon K."/>
            <person name="Jaffe D."/>
            <person name="Butler J."/>
            <person name="Alvarez P."/>
            <person name="Gnerre S."/>
            <person name="Grabherr M."/>
            <person name="Kleber M."/>
            <person name="Mauceli E."/>
            <person name="Brockman W."/>
            <person name="Young S."/>
            <person name="LaButti K."/>
            <person name="Sykes S."/>
            <person name="DeCaprio D."/>
            <person name="Crawford M."/>
            <person name="Koehrsen M."/>
            <person name="Engels R."/>
            <person name="Montgomery P."/>
            <person name="Pearson M."/>
            <person name="Howarth C."/>
            <person name="Larson L."/>
            <person name="White J."/>
            <person name="O'Leary S."/>
            <person name="Kodira C."/>
            <person name="Zeng Q."/>
            <person name="Yandava C."/>
            <person name="Alvarado L."/>
            <person name="Longcore J."/>
            <person name="James T."/>
        </authorList>
    </citation>
    <scope>NUCLEOTIDE SEQUENCE [LARGE SCALE GENOMIC DNA]</scope>
    <source>
        <strain evidence="3 4">JEL423</strain>
    </source>
</reference>
<evidence type="ECO:0000256" key="2">
    <source>
        <dbReference type="SAM" id="Phobius"/>
    </source>
</evidence>
<feature type="transmembrane region" description="Helical" evidence="2">
    <location>
        <begin position="77"/>
        <end position="98"/>
    </location>
</feature>
<dbReference type="STRING" id="403673.A0A177WNH3"/>
<sequence>MVIPAAVAAINFVLAFVFTYVVRRTMYSSDNLHSSGAVISGVLVPFGLFVSAFYWMLETLHIFPGVMTLKISDTLNFVQYWTCKLGFMSTSVTSMYVWGTDPSTIGMEVTDNNATKRSQVFSPEEAKTEKTSGKTIFFRGIANGIGSSYFSFFLSVYMALNYLQVSVGSAALTVSILQICALLEMYHFWRDKAEAASWCTLFKFSSSSKQGKSASRSSRGPFKPAIGGTPASPRSSVNSNSPRTSVVSDSSDAQDVSRSLRAVFADPYLTTAFMGILTLLIRYVAIASAQHSSYELLSRQLPSDASLGFGGVKIARSTSVKTSMALYLEMAASTAVMIARVYGPNLILGSLAPALFVLWKRPCLRGGESRLLRELSFALTVRFGVIAGVLLLGEIFGLMVSASTVSSTGNKLDILNAWDTQAQVLVVRAMGTMIEGLAAVISVFVVWMAMNGLHTCICSRST</sequence>
<dbReference type="Proteomes" id="UP000077115">
    <property type="component" value="Unassembled WGS sequence"/>
</dbReference>
<feature type="transmembrane region" description="Helical" evidence="2">
    <location>
        <begin position="35"/>
        <end position="57"/>
    </location>
</feature>
<keyword evidence="2" id="KW-0472">Membrane</keyword>
<proteinExistence type="predicted"/>
<keyword evidence="2" id="KW-1133">Transmembrane helix</keyword>
<dbReference type="OrthoDB" id="272139at2759"/>
<feature type="compositionally biased region" description="Low complexity" evidence="1">
    <location>
        <begin position="232"/>
        <end position="250"/>
    </location>
</feature>
<feature type="transmembrane region" description="Helical" evidence="2">
    <location>
        <begin position="337"/>
        <end position="359"/>
    </location>
</feature>
<evidence type="ECO:0000313" key="4">
    <source>
        <dbReference type="Proteomes" id="UP000077115"/>
    </source>
</evidence>
<dbReference type="VEuPathDB" id="FungiDB:BDEG_24848"/>
<feature type="transmembrane region" description="Helical" evidence="2">
    <location>
        <begin position="162"/>
        <end position="183"/>
    </location>
</feature>
<feature type="region of interest" description="Disordered" evidence="1">
    <location>
        <begin position="208"/>
        <end position="250"/>
    </location>
</feature>
<dbReference type="AlphaFoldDB" id="A0A177WNH3"/>